<dbReference type="EMBL" id="CAJVPW010000780">
    <property type="protein sequence ID" value="CAG8465589.1"/>
    <property type="molecule type" value="Genomic_DNA"/>
</dbReference>
<feature type="non-terminal residue" evidence="1">
    <location>
        <position position="828"/>
    </location>
</feature>
<organism evidence="1 2">
    <name type="scientific">Cetraspora pellucida</name>
    <dbReference type="NCBI Taxonomy" id="1433469"/>
    <lineage>
        <taxon>Eukaryota</taxon>
        <taxon>Fungi</taxon>
        <taxon>Fungi incertae sedis</taxon>
        <taxon>Mucoromycota</taxon>
        <taxon>Glomeromycotina</taxon>
        <taxon>Glomeromycetes</taxon>
        <taxon>Diversisporales</taxon>
        <taxon>Gigasporaceae</taxon>
        <taxon>Cetraspora</taxon>
    </lineage>
</organism>
<accession>A0ACA9KD55</accession>
<dbReference type="Proteomes" id="UP000789366">
    <property type="component" value="Unassembled WGS sequence"/>
</dbReference>
<evidence type="ECO:0000313" key="1">
    <source>
        <dbReference type="EMBL" id="CAG8465589.1"/>
    </source>
</evidence>
<reference evidence="1" key="1">
    <citation type="submission" date="2021-06" db="EMBL/GenBank/DDBJ databases">
        <authorList>
            <person name="Kallberg Y."/>
            <person name="Tangrot J."/>
            <person name="Rosling A."/>
        </authorList>
    </citation>
    <scope>NUCLEOTIDE SEQUENCE</scope>
    <source>
        <strain evidence="1">28 12/20/2015</strain>
    </source>
</reference>
<protein>
    <submittedName>
        <fullName evidence="1">1060_t:CDS:1</fullName>
    </submittedName>
</protein>
<sequence length="828" mass="93390">MWPYLLWGFPIEIFDFLDAQIRTFVSLKSDTTSLKLSYINYTESASSTTSPGSAPQVVTVQTYDNGAILVSVARKSDSQKQKDKIPIYNSLNCTLIFENILRLRVIQTDGKIKEINSNLNLDPVNYCIFNDPYGNPVNPINIYTLHKQFILVNYVKVDLRNYEEWGSVIDWSGNSLSDVHYGPSYINSNGSWSPQSIIQLNVNKKQGFFRFNTVRVNGLDRTEWQQYLVDDSGKISKLTNNSILLNDPNSNNSIITTLSTVTGGYAILCVNSSINYNTSTLTTRSGLYINVIPYNQSTTSEQVLLYQLTLPDIIFLGLYCDIAPNRIGYMCIIEISYNSQLNYIKVHFLTSESVTSINILSNIPDISAINFSSRNLGMQAMTFGGYFYYAMAKNNSYYIWPYDENDQMLTPLGPFSANEFSANVVYNNINRNNLNSAVSIMQNNTFIIASNTSSQSTSWSLLFVPLPRLHEGHNLQTISATMNDYVKFMDKNHTIVSITIIGSTFNQYGENYYLQMDANFVRDEMLSEPLTGINEGIVKFTSKNNPPPSEEAAICLARLTPVGTEKFKNLPNANKTDYFKALLQEISKKLPVRTELLSTDNNYQYLTINSKENTQFAIRVDKPNLKIDNYTTVPGIVSDLDKMIRNKRITTFSDGLTNDLDETYGFRPKGNILGDYKFEIIPLFSAGAGNLLIYIFSQFSSDSDNFKQMLNVVSSGLFTATHTSFSGIFAFSDAKDYPLLSLPSELILVVSILLNVVMFIYILCSGGVKKLNFVNLLTVLLALYNSETLLLVNGIKLHEIFDEKFEPMVKYRAFADIFIKNTPQLVIQ</sequence>
<comment type="caution">
    <text evidence="1">The sequence shown here is derived from an EMBL/GenBank/DDBJ whole genome shotgun (WGS) entry which is preliminary data.</text>
</comment>
<keyword evidence="2" id="KW-1185">Reference proteome</keyword>
<evidence type="ECO:0000313" key="2">
    <source>
        <dbReference type="Proteomes" id="UP000789366"/>
    </source>
</evidence>
<name>A0ACA9KD55_9GLOM</name>
<proteinExistence type="predicted"/>
<gene>
    <name evidence="1" type="ORF">SPELUC_LOCUS1455</name>
</gene>